<evidence type="ECO:0000256" key="5">
    <source>
        <dbReference type="ARBA" id="ARBA00022692"/>
    </source>
</evidence>
<organism evidence="19 20">
    <name type="scientific">Citrullus colocynthis</name>
    <name type="common">colocynth</name>
    <dbReference type="NCBI Taxonomy" id="252529"/>
    <lineage>
        <taxon>Eukaryota</taxon>
        <taxon>Viridiplantae</taxon>
        <taxon>Streptophyta</taxon>
        <taxon>Embryophyta</taxon>
        <taxon>Tracheophyta</taxon>
        <taxon>Spermatophyta</taxon>
        <taxon>Magnoliopsida</taxon>
        <taxon>eudicotyledons</taxon>
        <taxon>Gunneridae</taxon>
        <taxon>Pentapetalae</taxon>
        <taxon>rosids</taxon>
        <taxon>fabids</taxon>
        <taxon>Cucurbitales</taxon>
        <taxon>Cucurbitaceae</taxon>
        <taxon>Benincaseae</taxon>
        <taxon>Citrullus</taxon>
    </lineage>
</organism>
<comment type="subunit">
    <text evidence="3">May form heteromers.</text>
</comment>
<dbReference type="InterPro" id="IPR015683">
    <property type="entry name" value="Ionotropic_Glu_rcpt"/>
</dbReference>
<comment type="function">
    <text evidence="15">Glutamate-gated receptor that probably acts as non-selective cation channel.</text>
</comment>
<comment type="subcellular location">
    <subcellularLocation>
        <location evidence="1">Membrane</location>
        <topology evidence="1">Multi-pass membrane protein</topology>
    </subcellularLocation>
</comment>
<feature type="signal peptide" evidence="17">
    <location>
        <begin position="1"/>
        <end position="28"/>
    </location>
</feature>
<dbReference type="SUPFAM" id="SSF53850">
    <property type="entry name" value="Periplasmic binding protein-like II"/>
    <property type="match status" value="1"/>
</dbReference>
<keyword evidence="8 15" id="KW-0406">Ion transport</keyword>
<keyword evidence="13 15" id="KW-0407">Ion channel</keyword>
<dbReference type="PANTHER" id="PTHR34836:SF1">
    <property type="entry name" value="OS09G0428600 PROTEIN"/>
    <property type="match status" value="1"/>
</dbReference>
<keyword evidence="11" id="KW-0325">Glycoprotein</keyword>
<evidence type="ECO:0000256" key="8">
    <source>
        <dbReference type="ARBA" id="ARBA00023065"/>
    </source>
</evidence>
<comment type="similarity">
    <text evidence="2 15">Belongs to the glutamate-gated ion channel (TC 1.A.10.1) family.</text>
</comment>
<keyword evidence="5 16" id="KW-0812">Transmembrane</keyword>
<evidence type="ECO:0000256" key="10">
    <source>
        <dbReference type="ARBA" id="ARBA00023170"/>
    </source>
</evidence>
<evidence type="ECO:0000313" key="19">
    <source>
        <dbReference type="EMBL" id="CAK9313219.1"/>
    </source>
</evidence>
<comment type="function">
    <text evidence="14">Glutamate-gated receptor that probably acts as a non-selective cation channel. May be involved in light-signal transduction and calcium homeostasis via the regulation of calcium influx into cells.</text>
</comment>
<dbReference type="PIRSF" id="PIRSF037090">
    <property type="entry name" value="Iontro_Glu-like_rcpt_pln"/>
    <property type="match status" value="1"/>
</dbReference>
<evidence type="ECO:0000256" key="7">
    <source>
        <dbReference type="ARBA" id="ARBA00022989"/>
    </source>
</evidence>
<dbReference type="CDD" id="cd13686">
    <property type="entry name" value="GluR_Plant"/>
    <property type="match status" value="1"/>
</dbReference>
<feature type="chain" id="PRO_5045863294" description="Glutamate receptor" evidence="17">
    <location>
        <begin position="29"/>
        <end position="969"/>
    </location>
</feature>
<feature type="domain" description="Ionotropic glutamate receptor C-terminal" evidence="18">
    <location>
        <begin position="455"/>
        <end position="798"/>
    </location>
</feature>
<dbReference type="Pfam" id="PF10613">
    <property type="entry name" value="Lig_chan-Glu_bd"/>
    <property type="match status" value="1"/>
</dbReference>
<name>A0ABP0XYI0_9ROSI</name>
<evidence type="ECO:0000256" key="11">
    <source>
        <dbReference type="ARBA" id="ARBA00023180"/>
    </source>
</evidence>
<keyword evidence="20" id="KW-1185">Reference proteome</keyword>
<keyword evidence="10 15" id="KW-0675">Receptor</keyword>
<proteinExistence type="inferred from homology"/>
<evidence type="ECO:0000256" key="3">
    <source>
        <dbReference type="ARBA" id="ARBA00011095"/>
    </source>
</evidence>
<evidence type="ECO:0000256" key="15">
    <source>
        <dbReference type="PIRNR" id="PIRNR037090"/>
    </source>
</evidence>
<keyword evidence="12 15" id="KW-1071">Ligand-gated ion channel</keyword>
<dbReference type="InterPro" id="IPR028082">
    <property type="entry name" value="Peripla_BP_I"/>
</dbReference>
<feature type="transmembrane region" description="Helical" evidence="16">
    <location>
        <begin position="641"/>
        <end position="665"/>
    </location>
</feature>
<keyword evidence="9 15" id="KW-0472">Membrane</keyword>
<evidence type="ECO:0000259" key="18">
    <source>
        <dbReference type="SMART" id="SM00079"/>
    </source>
</evidence>
<evidence type="ECO:0000256" key="12">
    <source>
        <dbReference type="ARBA" id="ARBA00023286"/>
    </source>
</evidence>
<evidence type="ECO:0000256" key="17">
    <source>
        <dbReference type="SAM" id="SignalP"/>
    </source>
</evidence>
<dbReference type="Pfam" id="PF00060">
    <property type="entry name" value="Lig_chan"/>
    <property type="match status" value="1"/>
</dbReference>
<dbReference type="SMART" id="SM00079">
    <property type="entry name" value="PBPe"/>
    <property type="match status" value="1"/>
</dbReference>
<feature type="transmembrane region" description="Helical" evidence="16">
    <location>
        <begin position="577"/>
        <end position="599"/>
    </location>
</feature>
<dbReference type="EMBL" id="OZ021745">
    <property type="protein sequence ID" value="CAK9313219.1"/>
    <property type="molecule type" value="Genomic_DNA"/>
</dbReference>
<keyword evidence="7 16" id="KW-1133">Transmembrane helix</keyword>
<dbReference type="Proteomes" id="UP001642487">
    <property type="component" value="Chromosome 11"/>
</dbReference>
<evidence type="ECO:0000256" key="14">
    <source>
        <dbReference type="ARBA" id="ARBA00049638"/>
    </source>
</evidence>
<dbReference type="Gene3D" id="3.40.50.2300">
    <property type="match status" value="2"/>
</dbReference>
<dbReference type="Gene3D" id="3.40.190.10">
    <property type="entry name" value="Periplasmic binding protein-like II"/>
    <property type="match status" value="2"/>
</dbReference>
<dbReference type="PANTHER" id="PTHR34836">
    <property type="entry name" value="OS06G0188250 PROTEIN"/>
    <property type="match status" value="1"/>
</dbReference>
<sequence>MNNNPNPAALLPLYFFAGCAVFFATAVAQNATAVSVNVGVVLDMESWVGKMSLSCIDMSLSEFYSLNPHYKTRIVLHHKDSRRDVVGAAAAAVDLIKNNKVHAILGPTTSMQTNFVIQLGQKAQVPILTFTASSPALASLRSPYFFRLTQNDSAQVAAISHLVKSYNWRQVVPIYEDDEFGDGMLPYLIDALQGVNARVPYRSVIDPTATDDQIREELYKLMTMQTRVFVVHMVPSLAIRLLMKANEIGMMTEGYVWILTAATTNVLDSMDSSVLNSMEGALGLKTYIPKSKELDSFKTRWKRKFLIKNPILNEPQLDVFGLWAHDAARALAIAVEKTGETEFTYKNNPTDESKNNLTDLQTLGVSENGEKIREALWEMNFRGLTGDYRIVKGELESANFEIVNVNGNGGKRVGFWNFEKGLTKNLSQSGTKPVIWPGDTAATPKGWEWPVAGKRLRIGVPVKEGYSEFVRVTGNGAGAEGYCTDVFNAAIATLPYAVPFDYVPFAFPNGSGAGSYDDLIIQVSKGLLDGAVGDITIVANRSNYVDFTLPFTESGVSMVVPTQGNSKNRAWLFLKPLTLDLWITSFCFFVFMGFVVWILEHRINEEFRGPPSHQIGTSLWFSFCTMVFAQRESLVSNLARFVVVIWFFVVFILTQSYTASLTSLLTVQQLQPTITDVNQLLKNQPWVGYQDGSFVLGLLASVGIKNLRPYDTPEQLDELFKLGSSNGGIDAAFDEIPYVKLFLSKFPDYIMADPNYKTDGFGFAFPMGSPLVADVSRAVLNVTESEMMKQIQKKWFDDQCNSLSSGTKVTSSRLNLSSFWGLFLIAGSAAIIALLVYFFIFLYKEQHTLRRTAHDGSNSSFREKIRAFLKTYDKRDLTSHTFRKTNLPQGDKMIRVIHGGSVEASPSSNYPPSPSNYSVHDTSFEFFSESGNSSPMNHQALQMVVSTTMHPTLGNGEEITEIHVNNFGG</sequence>
<evidence type="ECO:0000256" key="2">
    <source>
        <dbReference type="ARBA" id="ARBA00008685"/>
    </source>
</evidence>
<evidence type="ECO:0000256" key="4">
    <source>
        <dbReference type="ARBA" id="ARBA00022448"/>
    </source>
</evidence>
<dbReference type="SUPFAM" id="SSF53822">
    <property type="entry name" value="Periplasmic binding protein-like I"/>
    <property type="match status" value="1"/>
</dbReference>
<dbReference type="Pfam" id="PF01094">
    <property type="entry name" value="ANF_receptor"/>
    <property type="match status" value="1"/>
</dbReference>
<dbReference type="InterPro" id="IPR001320">
    <property type="entry name" value="Iontro_rcpt_C"/>
</dbReference>
<evidence type="ECO:0000256" key="16">
    <source>
        <dbReference type="SAM" id="Phobius"/>
    </source>
</evidence>
<evidence type="ECO:0000256" key="1">
    <source>
        <dbReference type="ARBA" id="ARBA00004141"/>
    </source>
</evidence>
<dbReference type="Gene3D" id="1.10.287.70">
    <property type="match status" value="1"/>
</dbReference>
<dbReference type="CDD" id="cd19990">
    <property type="entry name" value="PBP1_GABAb_receptor_plant"/>
    <property type="match status" value="1"/>
</dbReference>
<evidence type="ECO:0000256" key="13">
    <source>
        <dbReference type="ARBA" id="ARBA00023303"/>
    </source>
</evidence>
<dbReference type="InterPro" id="IPR001828">
    <property type="entry name" value="ANF_lig-bd_rcpt"/>
</dbReference>
<feature type="transmembrane region" description="Helical" evidence="16">
    <location>
        <begin position="819"/>
        <end position="843"/>
    </location>
</feature>
<evidence type="ECO:0000313" key="20">
    <source>
        <dbReference type="Proteomes" id="UP001642487"/>
    </source>
</evidence>
<gene>
    <name evidence="19" type="ORF">CITCOLO1_LOCUS4932</name>
</gene>
<protein>
    <recommendedName>
        <fullName evidence="15">Glutamate receptor</fullName>
    </recommendedName>
</protein>
<dbReference type="InterPro" id="IPR044440">
    <property type="entry name" value="GABAb_receptor_plant_PBP1"/>
</dbReference>
<keyword evidence="4 15" id="KW-0813">Transport</keyword>
<evidence type="ECO:0000256" key="9">
    <source>
        <dbReference type="ARBA" id="ARBA00023136"/>
    </source>
</evidence>
<reference evidence="19 20" key="1">
    <citation type="submission" date="2024-03" db="EMBL/GenBank/DDBJ databases">
        <authorList>
            <person name="Gkanogiannis A."/>
            <person name="Becerra Lopez-Lavalle L."/>
        </authorList>
    </citation>
    <scope>NUCLEOTIDE SEQUENCE [LARGE SCALE GENOMIC DNA]</scope>
</reference>
<accession>A0ABP0XYI0</accession>
<evidence type="ECO:0000256" key="6">
    <source>
        <dbReference type="ARBA" id="ARBA00022729"/>
    </source>
</evidence>
<keyword evidence="6 17" id="KW-0732">Signal</keyword>
<dbReference type="InterPro" id="IPR017103">
    <property type="entry name" value="Iontropic_Glu_rcpt_pln"/>
</dbReference>
<dbReference type="InterPro" id="IPR019594">
    <property type="entry name" value="Glu/Gly-bd"/>
</dbReference>